<dbReference type="AlphaFoldDB" id="A0A6M1SE75"/>
<gene>
    <name evidence="2" type="ORF">G6N76_23250</name>
</gene>
<protein>
    <submittedName>
        <fullName evidence="2">Uncharacterized protein</fullName>
    </submittedName>
</protein>
<dbReference type="Proteomes" id="UP000477849">
    <property type="component" value="Unassembled WGS sequence"/>
</dbReference>
<accession>A0A6M1SE75</accession>
<feature type="compositionally biased region" description="Basic and acidic residues" evidence="1">
    <location>
        <begin position="7"/>
        <end position="16"/>
    </location>
</feature>
<name>A0A6M1SE75_9HYPH</name>
<evidence type="ECO:0000256" key="1">
    <source>
        <dbReference type="SAM" id="MobiDB-lite"/>
    </source>
</evidence>
<comment type="caution">
    <text evidence="2">The sequence shown here is derived from an EMBL/GenBank/DDBJ whole genome shotgun (WGS) entry which is preliminary data.</text>
</comment>
<sequence>MDDQDELDRLRGEPKRPSLTPDGQWRADYRKAQRHRRLAGVQPDLLGGPTVEHFHRNSAPPAPEDWPLDDETSRFQDLSREEQVRQLAADPQTPWARSIRKKLTPEERAAMIASAANWLRLGQRVRITGTSPSIDGTNERRVGRVGAVWRVCGEPFADYVHINLDLIGQERTEKVVFVELRDVEPIEGEN</sequence>
<organism evidence="2 3">
    <name type="scientific">Rhizobium daejeonense</name>
    <dbReference type="NCBI Taxonomy" id="240521"/>
    <lineage>
        <taxon>Bacteria</taxon>
        <taxon>Pseudomonadati</taxon>
        <taxon>Pseudomonadota</taxon>
        <taxon>Alphaproteobacteria</taxon>
        <taxon>Hyphomicrobiales</taxon>
        <taxon>Rhizobiaceae</taxon>
        <taxon>Rhizobium/Agrobacterium group</taxon>
        <taxon>Rhizobium</taxon>
    </lineage>
</organism>
<dbReference type="EMBL" id="JAAKZH010000012">
    <property type="protein sequence ID" value="NGO66588.1"/>
    <property type="molecule type" value="Genomic_DNA"/>
</dbReference>
<dbReference type="RefSeq" id="WP_163906395.1">
    <property type="nucleotide sequence ID" value="NZ_CP048428.1"/>
</dbReference>
<evidence type="ECO:0000313" key="3">
    <source>
        <dbReference type="Proteomes" id="UP000477849"/>
    </source>
</evidence>
<feature type="region of interest" description="Disordered" evidence="1">
    <location>
        <begin position="1"/>
        <end position="72"/>
    </location>
</feature>
<keyword evidence="3" id="KW-1185">Reference proteome</keyword>
<reference evidence="2 3" key="1">
    <citation type="submission" date="2020-02" db="EMBL/GenBank/DDBJ databases">
        <title>Genome sequence of the type strain CCBAU10050 of Rhizobium daejeonense.</title>
        <authorList>
            <person name="Gao J."/>
            <person name="Sun J."/>
        </authorList>
    </citation>
    <scope>NUCLEOTIDE SEQUENCE [LARGE SCALE GENOMIC DNA]</scope>
    <source>
        <strain evidence="2 3">CCBAU10050</strain>
    </source>
</reference>
<proteinExistence type="predicted"/>
<evidence type="ECO:0000313" key="2">
    <source>
        <dbReference type="EMBL" id="NGO66588.1"/>
    </source>
</evidence>